<sequence>MSLTNLILLDTTTVGTPSGNYDGSSTDFVSDAQKGVGYYRGQGSLQTVVFNIAGVQGTFTLQATLDEDPETLNWVDVYTYENPTPTTDYHPTNILGNFVWIRVAVTGFVAGTINAVNLSY</sequence>
<evidence type="ECO:0000313" key="1">
    <source>
        <dbReference type="EMBL" id="CAB4137787.1"/>
    </source>
</evidence>
<reference evidence="1" key="1">
    <citation type="submission" date="2020-04" db="EMBL/GenBank/DDBJ databases">
        <authorList>
            <person name="Chiriac C."/>
            <person name="Salcher M."/>
            <person name="Ghai R."/>
            <person name="Kavagutti S V."/>
        </authorList>
    </citation>
    <scope>NUCLEOTIDE SEQUENCE</scope>
</reference>
<protein>
    <submittedName>
        <fullName evidence="1">Uncharacterized protein</fullName>
    </submittedName>
</protein>
<organism evidence="1">
    <name type="scientific">uncultured Caudovirales phage</name>
    <dbReference type="NCBI Taxonomy" id="2100421"/>
    <lineage>
        <taxon>Viruses</taxon>
        <taxon>Duplodnaviria</taxon>
        <taxon>Heunggongvirae</taxon>
        <taxon>Uroviricota</taxon>
        <taxon>Caudoviricetes</taxon>
        <taxon>Peduoviridae</taxon>
        <taxon>Maltschvirus</taxon>
        <taxon>Maltschvirus maltsch</taxon>
    </lineage>
</organism>
<proteinExistence type="predicted"/>
<name>A0A6J5LXJ2_9CAUD</name>
<accession>A0A6J5LXJ2</accession>
<dbReference type="EMBL" id="LR796341">
    <property type="protein sequence ID" value="CAB4137787.1"/>
    <property type="molecule type" value="Genomic_DNA"/>
</dbReference>
<gene>
    <name evidence="1" type="ORF">UFOVP328_84</name>
</gene>